<dbReference type="InterPro" id="IPR019635">
    <property type="entry name" value="DUF2500"/>
</dbReference>
<feature type="transmembrane region" description="Helical" evidence="1">
    <location>
        <begin position="15"/>
        <end position="36"/>
    </location>
</feature>
<evidence type="ECO:0000256" key="1">
    <source>
        <dbReference type="SAM" id="Phobius"/>
    </source>
</evidence>
<evidence type="ECO:0000313" key="3">
    <source>
        <dbReference type="Proteomes" id="UP001597493"/>
    </source>
</evidence>
<keyword evidence="1" id="KW-1133">Transmembrane helix</keyword>
<protein>
    <submittedName>
        <fullName evidence="2">DUF2500 domain-containing protein</fullName>
    </submittedName>
</protein>
<organism evidence="2 3">
    <name type="scientific">Paenibacillus thailandensis</name>
    <dbReference type="NCBI Taxonomy" id="393250"/>
    <lineage>
        <taxon>Bacteria</taxon>
        <taxon>Bacillati</taxon>
        <taxon>Bacillota</taxon>
        <taxon>Bacilli</taxon>
        <taxon>Bacillales</taxon>
        <taxon>Paenibacillaceae</taxon>
        <taxon>Paenibacillus</taxon>
    </lineage>
</organism>
<evidence type="ECO:0000313" key="2">
    <source>
        <dbReference type="EMBL" id="MFD2661049.1"/>
    </source>
</evidence>
<reference evidence="3" key="1">
    <citation type="journal article" date="2019" name="Int. J. Syst. Evol. Microbiol.">
        <title>The Global Catalogue of Microorganisms (GCM) 10K type strain sequencing project: providing services to taxonomists for standard genome sequencing and annotation.</title>
        <authorList>
            <consortium name="The Broad Institute Genomics Platform"/>
            <consortium name="The Broad Institute Genome Sequencing Center for Infectious Disease"/>
            <person name="Wu L."/>
            <person name="Ma J."/>
        </authorList>
    </citation>
    <scope>NUCLEOTIDE SEQUENCE [LARGE SCALE GENOMIC DNA]</scope>
    <source>
        <strain evidence="3">TISTR 1827</strain>
    </source>
</reference>
<dbReference type="Pfam" id="PF10694">
    <property type="entry name" value="DUF2500"/>
    <property type="match status" value="1"/>
</dbReference>
<gene>
    <name evidence="2" type="ORF">ACFSW5_12385</name>
</gene>
<dbReference type="Gene3D" id="2.40.50.660">
    <property type="match status" value="1"/>
</dbReference>
<keyword evidence="1" id="KW-0472">Membrane</keyword>
<keyword evidence="1" id="KW-0812">Transmembrane</keyword>
<keyword evidence="3" id="KW-1185">Reference proteome</keyword>
<dbReference type="RefSeq" id="WP_379273347.1">
    <property type="nucleotide sequence ID" value="NZ_JBHUGT010000024.1"/>
</dbReference>
<accession>A0ABW5QXG3</accession>
<name>A0ABW5QXG3_9BACL</name>
<proteinExistence type="predicted"/>
<comment type="caution">
    <text evidence="2">The sequence shown here is derived from an EMBL/GenBank/DDBJ whole genome shotgun (WGS) entry which is preliminary data.</text>
</comment>
<dbReference type="Proteomes" id="UP001597493">
    <property type="component" value="Unassembled WGS sequence"/>
</dbReference>
<dbReference type="EMBL" id="JBHUMY010000012">
    <property type="protein sequence ID" value="MFD2661049.1"/>
    <property type="molecule type" value="Genomic_DNA"/>
</dbReference>
<sequence length="125" mass="13733">MGMNGFGPSFGPPPIFTFFFFLIAAVIAGTFLFIVVRGLRTWSSNNAAEPETRSCKVAAKRTEVWGGSGDSSANTSYFITFEFHDGSRKELPVRGADYGMIAEGDYGIVTFQGTRFKHFDRGIPQ</sequence>